<gene>
    <name evidence="1" type="ORF">A2Z67_02105</name>
</gene>
<dbReference type="Pfam" id="PF01663">
    <property type="entry name" value="Phosphodiest"/>
    <property type="match status" value="1"/>
</dbReference>
<evidence type="ECO:0000313" key="1">
    <source>
        <dbReference type="EMBL" id="OGM08501.1"/>
    </source>
</evidence>
<accession>A0A1F7X0K8</accession>
<evidence type="ECO:0008006" key="3">
    <source>
        <dbReference type="Google" id="ProtNLM"/>
    </source>
</evidence>
<reference evidence="1 2" key="1">
    <citation type="journal article" date="2016" name="Nat. Commun.">
        <title>Thousands of microbial genomes shed light on interconnected biogeochemical processes in an aquifer system.</title>
        <authorList>
            <person name="Anantharaman K."/>
            <person name="Brown C.T."/>
            <person name="Hug L.A."/>
            <person name="Sharon I."/>
            <person name="Castelle C.J."/>
            <person name="Probst A.J."/>
            <person name="Thomas B.C."/>
            <person name="Singh A."/>
            <person name="Wilkins M.J."/>
            <person name="Karaoz U."/>
            <person name="Brodie E.L."/>
            <person name="Williams K.H."/>
            <person name="Hubbard S.S."/>
            <person name="Banfield J.F."/>
        </authorList>
    </citation>
    <scope>NUCLEOTIDE SEQUENCE [LARGE SCALE GENOMIC DNA]</scope>
</reference>
<proteinExistence type="predicted"/>
<dbReference type="SUPFAM" id="SSF53649">
    <property type="entry name" value="Alkaline phosphatase-like"/>
    <property type="match status" value="1"/>
</dbReference>
<dbReference type="InterPro" id="IPR002591">
    <property type="entry name" value="Phosphodiest/P_Trfase"/>
</dbReference>
<name>A0A1F7X0K8_9BACT</name>
<dbReference type="InterPro" id="IPR017850">
    <property type="entry name" value="Alkaline_phosphatase_core_sf"/>
</dbReference>
<dbReference type="AlphaFoldDB" id="A0A1F7X0K8"/>
<comment type="caution">
    <text evidence="1">The sequence shown here is derived from an EMBL/GenBank/DDBJ whole genome shotgun (WGS) entry which is preliminary data.</text>
</comment>
<sequence length="380" mass="43287">MINYKGGSICNILPSISDYYSITPKDGIKRFGLKHKINKPFLDEIKGSKRIVIFQIDALGFDLLTKIRKNISFFKNIFEIDSTFPTYTLPAFASFLTGTPPSIHGLVSGTFKIGNKVKWIGDLSCTEEEFKKIILSNSLLWDFERKNKKVVSILYDVNNEVYSRSLYPNPEYISTKFSGNDSVKEAITVEKRVFNKIIGHAKANFFILAAYFAYLDGVSGKYGKFSKEAKNHCIFLFAEIVKIFKTFPPDTLFIFMGDHGHMSLKKSILLEEKYIKEITKLSLSEIALDGRVMMVYSKKPLIARKLFKKFYGKYIQEISRNKFKSLLGGNCSPIVADRVGNIIFLAKPGYTLRVKPKEKKATHGGMLKEETETVFGFYKN</sequence>
<protein>
    <recommendedName>
        <fullName evidence="3">Phosphodiesterase</fullName>
    </recommendedName>
</protein>
<evidence type="ECO:0000313" key="2">
    <source>
        <dbReference type="Proteomes" id="UP000176939"/>
    </source>
</evidence>
<dbReference type="Gene3D" id="3.40.720.10">
    <property type="entry name" value="Alkaline Phosphatase, subunit A"/>
    <property type="match status" value="1"/>
</dbReference>
<organism evidence="1 2">
    <name type="scientific">Candidatus Woesebacteria bacterium RBG_13_36_22</name>
    <dbReference type="NCBI Taxonomy" id="1802478"/>
    <lineage>
        <taxon>Bacteria</taxon>
        <taxon>Candidatus Woeseibacteriota</taxon>
    </lineage>
</organism>
<dbReference type="EMBL" id="MGFQ01000043">
    <property type="protein sequence ID" value="OGM08501.1"/>
    <property type="molecule type" value="Genomic_DNA"/>
</dbReference>
<dbReference type="Proteomes" id="UP000176939">
    <property type="component" value="Unassembled WGS sequence"/>
</dbReference>